<evidence type="ECO:0000313" key="1">
    <source>
        <dbReference type="EMBL" id="GES74805.1"/>
    </source>
</evidence>
<sequence length="220" mass="25434">MEKIVELPHCQPIPMVTVWDSITLDDIHNENGKDYNDGTKCVGLPNNSKYNDISGKRDQIYVWGISSKQDKNRNDNKEYGGREQLPNSKYEGECLSDITRVYYPNRSLQLPLGQLHRISTLAGNAWTKEEPKMSEKQDESQEALMIVEIIANKKDRKHVANYLNYDIERRDPSSCICYIEFIKNCMFEWDDSMTGVLWPLGDYLNEASKVSQTHQIHQAN</sequence>
<proteinExistence type="predicted"/>
<comment type="caution">
    <text evidence="1">The sequence shown here is derived from an EMBL/GenBank/DDBJ whole genome shotgun (WGS) entry which is preliminary data.</text>
</comment>
<dbReference type="Proteomes" id="UP000615446">
    <property type="component" value="Unassembled WGS sequence"/>
</dbReference>
<protein>
    <submittedName>
        <fullName evidence="1">Uncharacterized protein</fullName>
    </submittedName>
</protein>
<dbReference type="EMBL" id="BLAL01000012">
    <property type="protein sequence ID" value="GES74805.1"/>
    <property type="molecule type" value="Genomic_DNA"/>
</dbReference>
<name>A0A8H3KVP2_9GLOM</name>
<organism evidence="1 2">
    <name type="scientific">Rhizophagus clarus</name>
    <dbReference type="NCBI Taxonomy" id="94130"/>
    <lineage>
        <taxon>Eukaryota</taxon>
        <taxon>Fungi</taxon>
        <taxon>Fungi incertae sedis</taxon>
        <taxon>Mucoromycota</taxon>
        <taxon>Glomeromycotina</taxon>
        <taxon>Glomeromycetes</taxon>
        <taxon>Glomerales</taxon>
        <taxon>Glomeraceae</taxon>
        <taxon>Rhizophagus</taxon>
    </lineage>
</organism>
<reference evidence="1" key="1">
    <citation type="submission" date="2019-10" db="EMBL/GenBank/DDBJ databases">
        <title>Conservation and host-specific expression of non-tandemly repeated heterogenous ribosome RNA gene in arbuscular mycorrhizal fungi.</title>
        <authorList>
            <person name="Maeda T."/>
            <person name="Kobayashi Y."/>
            <person name="Nakagawa T."/>
            <person name="Ezawa T."/>
            <person name="Yamaguchi K."/>
            <person name="Bino T."/>
            <person name="Nishimoto Y."/>
            <person name="Shigenobu S."/>
            <person name="Kawaguchi M."/>
        </authorList>
    </citation>
    <scope>NUCLEOTIDE SEQUENCE</scope>
    <source>
        <strain evidence="1">HR1</strain>
    </source>
</reference>
<evidence type="ECO:0000313" key="2">
    <source>
        <dbReference type="Proteomes" id="UP000615446"/>
    </source>
</evidence>
<gene>
    <name evidence="1" type="ORF">RCL2_000226900</name>
</gene>
<dbReference type="AlphaFoldDB" id="A0A8H3KVP2"/>
<accession>A0A8H3KVP2</accession>